<evidence type="ECO:0000313" key="2">
    <source>
        <dbReference type="EMBL" id="CAK0851354.1"/>
    </source>
</evidence>
<accession>A0ABN9TYD3</accession>
<evidence type="ECO:0008006" key="4">
    <source>
        <dbReference type="Google" id="ProtNLM"/>
    </source>
</evidence>
<dbReference type="EMBL" id="CAUYUJ010015229">
    <property type="protein sequence ID" value="CAK0851354.1"/>
    <property type="molecule type" value="Genomic_DNA"/>
</dbReference>
<organism evidence="2 3">
    <name type="scientific">Prorocentrum cordatum</name>
    <dbReference type="NCBI Taxonomy" id="2364126"/>
    <lineage>
        <taxon>Eukaryota</taxon>
        <taxon>Sar</taxon>
        <taxon>Alveolata</taxon>
        <taxon>Dinophyceae</taxon>
        <taxon>Prorocentrales</taxon>
        <taxon>Prorocentraceae</taxon>
        <taxon>Prorocentrum</taxon>
    </lineage>
</organism>
<protein>
    <recommendedName>
        <fullName evidence="4">FACT complex subunit</fullName>
    </recommendedName>
</protein>
<feature type="region of interest" description="Disordered" evidence="1">
    <location>
        <begin position="92"/>
        <end position="112"/>
    </location>
</feature>
<dbReference type="Proteomes" id="UP001189429">
    <property type="component" value="Unassembled WGS sequence"/>
</dbReference>
<proteinExistence type="predicted"/>
<comment type="caution">
    <text evidence="2">The sequence shown here is derived from an EMBL/GenBank/DDBJ whole genome shotgun (WGS) entry which is preliminary data.</text>
</comment>
<name>A0ABN9TYD3_9DINO</name>
<evidence type="ECO:0000256" key="1">
    <source>
        <dbReference type="SAM" id="MobiDB-lite"/>
    </source>
</evidence>
<evidence type="ECO:0000313" key="3">
    <source>
        <dbReference type="Proteomes" id="UP001189429"/>
    </source>
</evidence>
<keyword evidence="3" id="KW-1185">Reference proteome</keyword>
<sequence length="260" mass="28419">MLDCLAPQTVRVAGGIYKMSFRQSTADQPVDLPDNEDVQKVDPIAAQAMQKVLSAYMEDEDAESDESSVAADEKDIQEANDAEIAAAMELEEQEHEATDEACEESHSDDESDIDEDMRMFKDALKTAGKTAPGFFNELGFLACGSTWGSVMWEPCGSQGTTVVVRVGDTCKRMSAERTEEVGLPAGMPAGSRVVKREIIGTDGAVTLRYRAYLNHPMVKAVRGTGSFTSTGGDEAKEKCIQWLRETDELMRLWVLSTCPL</sequence>
<gene>
    <name evidence="2" type="ORF">PCOR1329_LOCUS43519</name>
</gene>
<reference evidence="2" key="1">
    <citation type="submission" date="2023-10" db="EMBL/GenBank/DDBJ databases">
        <authorList>
            <person name="Chen Y."/>
            <person name="Shah S."/>
            <person name="Dougan E. K."/>
            <person name="Thang M."/>
            <person name="Chan C."/>
        </authorList>
    </citation>
    <scope>NUCLEOTIDE SEQUENCE [LARGE SCALE GENOMIC DNA]</scope>
</reference>